<dbReference type="InterPro" id="IPR036570">
    <property type="entry name" value="HORMA_dom_sf"/>
</dbReference>
<dbReference type="PANTHER" id="PTHR11842:SF10">
    <property type="entry name" value="MITOTIC SPINDLE ASSEMBLY CHECKPOINT PROTEIN MAD2B"/>
    <property type="match status" value="1"/>
</dbReference>
<dbReference type="InterPro" id="IPR003511">
    <property type="entry name" value="HORMA_dom"/>
</dbReference>
<evidence type="ECO:0000256" key="2">
    <source>
        <dbReference type="SAM" id="MobiDB-lite"/>
    </source>
</evidence>
<dbReference type="STRING" id="5288.A0A5C5FTT6"/>
<organism evidence="4 5">
    <name type="scientific">Rhodotorula diobovata</name>
    <dbReference type="NCBI Taxonomy" id="5288"/>
    <lineage>
        <taxon>Eukaryota</taxon>
        <taxon>Fungi</taxon>
        <taxon>Dikarya</taxon>
        <taxon>Basidiomycota</taxon>
        <taxon>Pucciniomycotina</taxon>
        <taxon>Microbotryomycetes</taxon>
        <taxon>Sporidiobolales</taxon>
        <taxon>Sporidiobolaceae</taxon>
        <taxon>Rhodotorula</taxon>
    </lineage>
</organism>
<keyword evidence="5" id="KW-1185">Reference proteome</keyword>
<dbReference type="AlphaFoldDB" id="A0A5C5FTT6"/>
<evidence type="ECO:0000313" key="4">
    <source>
        <dbReference type="EMBL" id="TNY19739.1"/>
    </source>
</evidence>
<dbReference type="Gene3D" id="3.30.900.10">
    <property type="entry name" value="HORMA domain"/>
    <property type="match status" value="1"/>
</dbReference>
<dbReference type="OrthoDB" id="21254at2759"/>
<dbReference type="Pfam" id="PF02301">
    <property type="entry name" value="HORMA"/>
    <property type="match status" value="1"/>
</dbReference>
<evidence type="ECO:0000313" key="5">
    <source>
        <dbReference type="Proteomes" id="UP000311382"/>
    </source>
</evidence>
<name>A0A5C5FTT6_9BASI</name>
<evidence type="ECO:0000259" key="3">
    <source>
        <dbReference type="PROSITE" id="PS50815"/>
    </source>
</evidence>
<dbReference type="Proteomes" id="UP000311382">
    <property type="component" value="Unassembled WGS sequence"/>
</dbReference>
<dbReference type="PROSITE" id="PS50815">
    <property type="entry name" value="HORMA"/>
    <property type="match status" value="1"/>
</dbReference>
<dbReference type="EMBL" id="SOZI01000086">
    <property type="protein sequence ID" value="TNY19739.1"/>
    <property type="molecule type" value="Genomic_DNA"/>
</dbReference>
<comment type="similarity">
    <text evidence="1">Belongs to the MAD2 family.</text>
</comment>
<evidence type="ECO:0000256" key="1">
    <source>
        <dbReference type="ARBA" id="ARBA00010348"/>
    </source>
</evidence>
<feature type="compositionally biased region" description="Basic and acidic residues" evidence="2">
    <location>
        <begin position="186"/>
        <end position="207"/>
    </location>
</feature>
<feature type="domain" description="HORMA" evidence="3">
    <location>
        <begin position="9"/>
        <end position="228"/>
    </location>
</feature>
<comment type="caution">
    <text evidence="4">The sequence shown here is derived from an EMBL/GenBank/DDBJ whole genome shotgun (WGS) entry which is preliminary data.</text>
</comment>
<sequence>MSAAQLTYRETLKRVRDYLEVAFHTLLYIRQVYPAELFHQVKKYNVPVWQSRADPLNAYLGRVLECIHEELDKGTLRRIILVIKEASREESPLERFVFEFEWLIAQRERPKDGDDFVPSEHGLAAGDVEDLFRACLLQLTLSQSHLRRLTQEVTFAVVLEMRDDAPPPESKAARAGHVPAEWVPAEQRHAAEDDGEGPGRGRAREDDLSSIAGLGAVRLGVINMDMRVEETAQKFDRDDLLSSSGEVDLRAVRDRKGKGRAY</sequence>
<dbReference type="InterPro" id="IPR045091">
    <property type="entry name" value="Mad2-like"/>
</dbReference>
<gene>
    <name evidence="4" type="ORF">DMC30DRAFT_417615</name>
</gene>
<dbReference type="GO" id="GO:0003677">
    <property type="term" value="F:DNA binding"/>
    <property type="evidence" value="ECO:0007669"/>
    <property type="project" value="UniProtKB-KW"/>
</dbReference>
<keyword evidence="4" id="KW-0238">DNA-binding</keyword>
<dbReference type="PANTHER" id="PTHR11842">
    <property type="entry name" value="MITOTIC SPINDLE ASSEMBLY CHECKPOINT PROTEIN MAD2"/>
    <property type="match status" value="1"/>
</dbReference>
<proteinExistence type="inferred from homology"/>
<protein>
    <submittedName>
        <fullName evidence="4">DNA-binding protein</fullName>
    </submittedName>
</protein>
<feature type="region of interest" description="Disordered" evidence="2">
    <location>
        <begin position="182"/>
        <end position="207"/>
    </location>
</feature>
<dbReference type="SUPFAM" id="SSF56019">
    <property type="entry name" value="The spindle assembly checkpoint protein mad2"/>
    <property type="match status" value="1"/>
</dbReference>
<dbReference type="GO" id="GO:0016035">
    <property type="term" value="C:zeta DNA polymerase complex"/>
    <property type="evidence" value="ECO:0007669"/>
    <property type="project" value="TreeGrafter"/>
</dbReference>
<reference evidence="4 5" key="1">
    <citation type="submission" date="2019-03" db="EMBL/GenBank/DDBJ databases">
        <title>Rhodosporidium diobovatum UCD-FST 08-225 genome sequencing, assembly, and annotation.</title>
        <authorList>
            <person name="Fakankun I.U."/>
            <person name="Fristensky B."/>
            <person name="Levin D.B."/>
        </authorList>
    </citation>
    <scope>NUCLEOTIDE SEQUENCE [LARGE SCALE GENOMIC DNA]</scope>
    <source>
        <strain evidence="4 5">UCD-FST 08-225</strain>
    </source>
</reference>
<accession>A0A5C5FTT6</accession>